<proteinExistence type="predicted"/>
<evidence type="ECO:0008006" key="4">
    <source>
        <dbReference type="Google" id="ProtNLM"/>
    </source>
</evidence>
<protein>
    <recommendedName>
        <fullName evidence="4">Peptidase</fullName>
    </recommendedName>
</protein>
<feature type="signal peptide" evidence="1">
    <location>
        <begin position="1"/>
        <end position="19"/>
    </location>
</feature>
<keyword evidence="1" id="KW-0732">Signal</keyword>
<dbReference type="OrthoDB" id="3539927at2"/>
<accession>A0A5S4G0G2</accession>
<dbReference type="RefSeq" id="WP_138695898.1">
    <property type="nucleotide sequence ID" value="NZ_VCKX01000219.1"/>
</dbReference>
<dbReference type="Proteomes" id="UP000306628">
    <property type="component" value="Unassembled WGS sequence"/>
</dbReference>
<organism evidence="2 3">
    <name type="scientific">Nonomuraea zeae</name>
    <dbReference type="NCBI Taxonomy" id="1642303"/>
    <lineage>
        <taxon>Bacteria</taxon>
        <taxon>Bacillati</taxon>
        <taxon>Actinomycetota</taxon>
        <taxon>Actinomycetes</taxon>
        <taxon>Streptosporangiales</taxon>
        <taxon>Streptosporangiaceae</taxon>
        <taxon>Nonomuraea</taxon>
    </lineage>
</organism>
<name>A0A5S4G0G2_9ACTN</name>
<dbReference type="EMBL" id="VCKX01000219">
    <property type="protein sequence ID" value="TMR25861.1"/>
    <property type="molecule type" value="Genomic_DNA"/>
</dbReference>
<evidence type="ECO:0000313" key="3">
    <source>
        <dbReference type="Proteomes" id="UP000306628"/>
    </source>
</evidence>
<gene>
    <name evidence="2" type="ORF">ETD85_44575</name>
</gene>
<comment type="caution">
    <text evidence="2">The sequence shown here is derived from an EMBL/GenBank/DDBJ whole genome shotgun (WGS) entry which is preliminary data.</text>
</comment>
<dbReference type="AlphaFoldDB" id="A0A5S4G0G2"/>
<reference evidence="2 3" key="1">
    <citation type="submission" date="2019-05" db="EMBL/GenBank/DDBJ databases">
        <title>Draft genome sequence of Nonomuraea zeae DSM 100528.</title>
        <authorList>
            <person name="Saricaoglu S."/>
            <person name="Isik K."/>
        </authorList>
    </citation>
    <scope>NUCLEOTIDE SEQUENCE [LARGE SCALE GENOMIC DNA]</scope>
    <source>
        <strain evidence="2 3">DSM 100528</strain>
    </source>
</reference>
<keyword evidence="3" id="KW-1185">Reference proteome</keyword>
<feature type="chain" id="PRO_5024285882" description="Peptidase" evidence="1">
    <location>
        <begin position="20"/>
        <end position="185"/>
    </location>
</feature>
<evidence type="ECO:0000256" key="1">
    <source>
        <dbReference type="SAM" id="SignalP"/>
    </source>
</evidence>
<sequence>MRVKLAVSAAVLFLSYAPAAHGAAADVVEYSCTTTATGETQTVKVNVELTVPTDAEVGVQMTIGWRGTYVTGSELRAPDTGLAGEIKLYAYAGISGFPGLTSATGVGALGPITPGEPIELPQTEVELKTTANGADSGTVHAAAINIGTTPQERLIDCTVVKEKTTLTEHPLTVPGTCLLSTSDAV</sequence>
<evidence type="ECO:0000313" key="2">
    <source>
        <dbReference type="EMBL" id="TMR25861.1"/>
    </source>
</evidence>